<dbReference type="KEGG" id="pchi:PC41400_00790"/>
<dbReference type="OrthoDB" id="9778320at2"/>
<keyword evidence="7" id="KW-1185">Reference proteome</keyword>
<dbReference type="EMBL" id="CP026520">
    <property type="protein sequence ID" value="QAV16315.1"/>
    <property type="molecule type" value="Genomic_DNA"/>
</dbReference>
<dbReference type="SUPFAM" id="SSF88713">
    <property type="entry name" value="Glycoside hydrolase/deacetylase"/>
    <property type="match status" value="1"/>
</dbReference>
<dbReference type="InterPro" id="IPR051398">
    <property type="entry name" value="Polysacch_Deacetylase"/>
</dbReference>
<dbReference type="PANTHER" id="PTHR34216:SF3">
    <property type="entry name" value="POLY-BETA-1,6-N-ACETYL-D-GLUCOSAMINE N-DEACETYLASE"/>
    <property type="match status" value="1"/>
</dbReference>
<organism evidence="5 6">
    <name type="scientific">Paenibacillus chitinolyticus</name>
    <dbReference type="NCBI Taxonomy" id="79263"/>
    <lineage>
        <taxon>Bacteria</taxon>
        <taxon>Bacillati</taxon>
        <taxon>Bacillota</taxon>
        <taxon>Bacilli</taxon>
        <taxon>Bacillales</taxon>
        <taxon>Paenibacillaceae</taxon>
        <taxon>Paenibacillus</taxon>
    </lineage>
</organism>
<keyword evidence="2" id="KW-0732">Signal</keyword>
<evidence type="ECO:0000256" key="1">
    <source>
        <dbReference type="ARBA" id="ARBA00004613"/>
    </source>
</evidence>
<evidence type="ECO:0000313" key="5">
    <source>
        <dbReference type="EMBL" id="QAV16315.1"/>
    </source>
</evidence>
<proteinExistence type="predicted"/>
<dbReference type="InterPro" id="IPR011330">
    <property type="entry name" value="Glyco_hydro/deAcase_b/a-brl"/>
</dbReference>
<reference evidence="5 6" key="1">
    <citation type="submission" date="2018-01" db="EMBL/GenBank/DDBJ databases">
        <title>The whole genome sequencing and assembly of Paenibacillus chitinolyticus KCCM 41400 strain.</title>
        <authorList>
            <person name="Kim J.-Y."/>
            <person name="Park M.-K."/>
            <person name="Lee Y.-J."/>
            <person name="Yi H."/>
            <person name="Bahn Y.-S."/>
            <person name="Kim J.F."/>
            <person name="Lee D.-W."/>
        </authorList>
    </citation>
    <scope>NUCLEOTIDE SEQUENCE [LARGE SCALE GENOMIC DNA]</scope>
    <source>
        <strain evidence="5 6">KCCM 41400</strain>
    </source>
</reference>
<evidence type="ECO:0000256" key="2">
    <source>
        <dbReference type="ARBA" id="ARBA00022729"/>
    </source>
</evidence>
<evidence type="ECO:0000313" key="7">
    <source>
        <dbReference type="Proteomes" id="UP001527202"/>
    </source>
</evidence>
<evidence type="ECO:0000313" key="6">
    <source>
        <dbReference type="Proteomes" id="UP000288943"/>
    </source>
</evidence>
<dbReference type="EMBL" id="JAMDMJ010000034">
    <property type="protein sequence ID" value="MCY9598776.1"/>
    <property type="molecule type" value="Genomic_DNA"/>
</dbReference>
<dbReference type="AlphaFoldDB" id="A0A410WPM9"/>
<dbReference type="GO" id="GO:0005975">
    <property type="term" value="P:carbohydrate metabolic process"/>
    <property type="evidence" value="ECO:0007669"/>
    <property type="project" value="InterPro"/>
</dbReference>
<protein>
    <submittedName>
        <fullName evidence="4 5">Polysaccharide deacetylase</fullName>
    </submittedName>
</protein>
<dbReference type="InterPro" id="IPR002509">
    <property type="entry name" value="NODB_dom"/>
</dbReference>
<reference evidence="4 7" key="2">
    <citation type="submission" date="2022-05" db="EMBL/GenBank/DDBJ databases">
        <title>Genome Sequencing of Bee-Associated Microbes.</title>
        <authorList>
            <person name="Dunlap C."/>
        </authorList>
    </citation>
    <scope>NUCLEOTIDE SEQUENCE [LARGE SCALE GENOMIC DNA]</scope>
    <source>
        <strain evidence="4 7">NRRL B-23120</strain>
    </source>
</reference>
<dbReference type="PROSITE" id="PS51677">
    <property type="entry name" value="NODB"/>
    <property type="match status" value="1"/>
</dbReference>
<dbReference type="Proteomes" id="UP001527202">
    <property type="component" value="Unassembled WGS sequence"/>
</dbReference>
<feature type="domain" description="NodB homology" evidence="3">
    <location>
        <begin position="101"/>
        <end position="292"/>
    </location>
</feature>
<dbReference type="Pfam" id="PF01522">
    <property type="entry name" value="Polysacc_deac_1"/>
    <property type="match status" value="1"/>
</dbReference>
<comment type="subcellular location">
    <subcellularLocation>
        <location evidence="1">Secreted</location>
    </subcellularLocation>
</comment>
<sequence>MKNIVLAACGIFFGILLILTVGWDRNGRENAAGPVYYENKAIVLLYHDIRKTAGSRIDLPSTVTPGQFEGHLEMLKDRGFHIVPMEQFVQFMREGGKLPPNAVVLTFDDGYESFYTEALPILKKHGVSASNFIVGISTDLFNRDADPHLNWNQIRELKDAGMGIYNHTYDLHREVPENGTDIMTPALISRMFLEQKKRSEIDGEYRKRIRSDIAFLEQRLDDETGKHRRLLAFPYGAYTDAVAVEGRRAGIELFFSIEDGINQPGSEIVRRINAGEPYMTADALWSMLKKVF</sequence>
<dbReference type="GO" id="GO:0005576">
    <property type="term" value="C:extracellular region"/>
    <property type="evidence" value="ECO:0007669"/>
    <property type="project" value="UniProtKB-SubCell"/>
</dbReference>
<gene>
    <name evidence="4" type="ORF">M5X16_23755</name>
    <name evidence="5" type="ORF">PC41400_00790</name>
</gene>
<dbReference type="PANTHER" id="PTHR34216">
    <property type="match status" value="1"/>
</dbReference>
<accession>A0A410WPM9</accession>
<evidence type="ECO:0000259" key="3">
    <source>
        <dbReference type="PROSITE" id="PS51677"/>
    </source>
</evidence>
<dbReference type="GeneID" id="95373351"/>
<dbReference type="Gene3D" id="3.20.20.370">
    <property type="entry name" value="Glycoside hydrolase/deacetylase"/>
    <property type="match status" value="1"/>
</dbReference>
<dbReference type="Proteomes" id="UP000288943">
    <property type="component" value="Chromosome"/>
</dbReference>
<evidence type="ECO:0000313" key="4">
    <source>
        <dbReference type="EMBL" id="MCY9598776.1"/>
    </source>
</evidence>
<dbReference type="RefSeq" id="WP_042231401.1">
    <property type="nucleotide sequence ID" value="NZ_CP026520.1"/>
</dbReference>
<dbReference type="GO" id="GO:0016810">
    <property type="term" value="F:hydrolase activity, acting on carbon-nitrogen (but not peptide) bonds"/>
    <property type="evidence" value="ECO:0007669"/>
    <property type="project" value="InterPro"/>
</dbReference>
<name>A0A410WPM9_9BACL</name>